<dbReference type="Proteomes" id="UP000325434">
    <property type="component" value="Unassembled WGS sequence"/>
</dbReference>
<dbReference type="AlphaFoldDB" id="A0A5N6GI01"/>
<name>A0A5N6GI01_ASPFL</name>
<accession>A0A5N6GI01</accession>
<dbReference type="EMBL" id="ML734705">
    <property type="protein sequence ID" value="KAB8241034.1"/>
    <property type="molecule type" value="Genomic_DNA"/>
</dbReference>
<proteinExistence type="predicted"/>
<evidence type="ECO:0000313" key="1">
    <source>
        <dbReference type="EMBL" id="KAB8241034.1"/>
    </source>
</evidence>
<gene>
    <name evidence="1" type="ORF">BDV35DRAFT_371054</name>
</gene>
<protein>
    <submittedName>
        <fullName evidence="1">Uncharacterized protein</fullName>
    </submittedName>
</protein>
<reference evidence="1" key="1">
    <citation type="submission" date="2019-04" db="EMBL/GenBank/DDBJ databases">
        <title>Friends and foes A comparative genomics study of 23 Aspergillus species from section Flavi.</title>
        <authorList>
            <consortium name="DOE Joint Genome Institute"/>
            <person name="Kjaerbolling I."/>
            <person name="Vesth T."/>
            <person name="Frisvad J.C."/>
            <person name="Nybo J.L."/>
            <person name="Theobald S."/>
            <person name="Kildgaard S."/>
            <person name="Isbrandt T."/>
            <person name="Kuo A."/>
            <person name="Sato A."/>
            <person name="Lyhne E.K."/>
            <person name="Kogle M.E."/>
            <person name="Wiebenga A."/>
            <person name="Kun R.S."/>
            <person name="Lubbers R.J."/>
            <person name="Makela M.R."/>
            <person name="Barry K."/>
            <person name="Chovatia M."/>
            <person name="Clum A."/>
            <person name="Daum C."/>
            <person name="Haridas S."/>
            <person name="He G."/>
            <person name="LaButti K."/>
            <person name="Lipzen A."/>
            <person name="Mondo S."/>
            <person name="Riley R."/>
            <person name="Salamov A."/>
            <person name="Simmons B.A."/>
            <person name="Magnuson J.K."/>
            <person name="Henrissat B."/>
            <person name="Mortensen U.H."/>
            <person name="Larsen T.O."/>
            <person name="Devries R.P."/>
            <person name="Grigoriev I.V."/>
            <person name="Machida M."/>
            <person name="Baker S.E."/>
            <person name="Andersen M.R."/>
        </authorList>
    </citation>
    <scope>NUCLEOTIDE SEQUENCE [LARGE SCALE GENOMIC DNA]</scope>
    <source>
        <strain evidence="1">CBS 121.62</strain>
    </source>
</reference>
<organism evidence="1">
    <name type="scientific">Aspergillus flavus</name>
    <dbReference type="NCBI Taxonomy" id="5059"/>
    <lineage>
        <taxon>Eukaryota</taxon>
        <taxon>Fungi</taxon>
        <taxon>Dikarya</taxon>
        <taxon>Ascomycota</taxon>
        <taxon>Pezizomycotina</taxon>
        <taxon>Eurotiomycetes</taxon>
        <taxon>Eurotiomycetidae</taxon>
        <taxon>Eurotiales</taxon>
        <taxon>Aspergillaceae</taxon>
        <taxon>Aspergillus</taxon>
        <taxon>Aspergillus subgen. Circumdati</taxon>
    </lineage>
</organism>
<sequence>MTWLWVDYPPGRAGCGGTLSISHLICWNCCKQRIILVDPCANIKGCSSPRCMC</sequence>